<name>A0A2J7ZZ08_9CHLO</name>
<reference evidence="2 3" key="1">
    <citation type="journal article" date="2017" name="Mol. Biol. Evol.">
        <title>The 4-celled Tetrabaena socialis nuclear genome reveals the essential components for genetic control of cell number at the origin of multicellularity in the volvocine lineage.</title>
        <authorList>
            <person name="Featherston J."/>
            <person name="Arakaki Y."/>
            <person name="Hanschen E.R."/>
            <person name="Ferris P.J."/>
            <person name="Michod R.E."/>
            <person name="Olson B.J.S.C."/>
            <person name="Nozaki H."/>
            <person name="Durand P.M."/>
        </authorList>
    </citation>
    <scope>NUCLEOTIDE SEQUENCE [LARGE SCALE GENOMIC DNA]</scope>
    <source>
        <strain evidence="2 3">NIES-571</strain>
    </source>
</reference>
<dbReference type="Proteomes" id="UP000236333">
    <property type="component" value="Unassembled WGS sequence"/>
</dbReference>
<evidence type="ECO:0000256" key="1">
    <source>
        <dbReference type="SAM" id="MobiDB-lite"/>
    </source>
</evidence>
<dbReference type="AlphaFoldDB" id="A0A2J7ZZ08"/>
<comment type="caution">
    <text evidence="2">The sequence shown here is derived from an EMBL/GenBank/DDBJ whole genome shotgun (WGS) entry which is preliminary data.</text>
</comment>
<evidence type="ECO:0000313" key="2">
    <source>
        <dbReference type="EMBL" id="PNH05503.1"/>
    </source>
</evidence>
<accession>A0A2J7ZZ08</accession>
<organism evidence="2 3">
    <name type="scientific">Tetrabaena socialis</name>
    <dbReference type="NCBI Taxonomy" id="47790"/>
    <lineage>
        <taxon>Eukaryota</taxon>
        <taxon>Viridiplantae</taxon>
        <taxon>Chlorophyta</taxon>
        <taxon>core chlorophytes</taxon>
        <taxon>Chlorophyceae</taxon>
        <taxon>CS clade</taxon>
        <taxon>Chlamydomonadales</taxon>
        <taxon>Tetrabaenaceae</taxon>
        <taxon>Tetrabaena</taxon>
    </lineage>
</organism>
<dbReference type="OrthoDB" id="537437at2759"/>
<protein>
    <submittedName>
        <fullName evidence="2">Uncharacterized protein</fullName>
    </submittedName>
</protein>
<gene>
    <name evidence="2" type="ORF">TSOC_008233</name>
</gene>
<feature type="region of interest" description="Disordered" evidence="1">
    <location>
        <begin position="295"/>
        <end position="332"/>
    </location>
</feature>
<sequence length="332" mass="36441">MFARTEGEDRTHGITHFRIPESRDLRKLYGDRSWRCEQVKRSTDLFDQAWVLLGPITEAHWREHDTYDGLSKLVQGLYEAQGWTMLPMPLSRKAGELMHVVDQHVPWHNVGGRRLQADMNPAMYALRVAFKCSTLIMVADNMAAGAAEADPTMQEAANESYRLLHPIQLQRLLCRPPVYAAEQLVAGVSARCATVEPHHGTAGIMSLALYGISMSVWPASTSNVQVTSEPHQHVLSPSEMDAAAAALLAGRHVAQRHQHRQPHAADHHRHHLAGRGGCERRKAAFSYSRHHVSFSSGITSLPSGPAAAAPWGMGSTGAAPPPAPVAATPERR</sequence>
<evidence type="ECO:0000313" key="3">
    <source>
        <dbReference type="Proteomes" id="UP000236333"/>
    </source>
</evidence>
<keyword evidence="3" id="KW-1185">Reference proteome</keyword>
<dbReference type="EMBL" id="PGGS01000300">
    <property type="protein sequence ID" value="PNH05503.1"/>
    <property type="molecule type" value="Genomic_DNA"/>
</dbReference>
<proteinExistence type="predicted"/>